<evidence type="ECO:0000259" key="12">
    <source>
        <dbReference type="Pfam" id="PF00768"/>
    </source>
</evidence>
<evidence type="ECO:0000256" key="3">
    <source>
        <dbReference type="ARBA" id="ARBA00022729"/>
    </source>
</evidence>
<keyword evidence="4" id="KW-0378">Hydrolase</keyword>
<dbReference type="Pfam" id="PF00768">
    <property type="entry name" value="Peptidase_S11"/>
    <property type="match status" value="1"/>
</dbReference>
<dbReference type="GO" id="GO:0008360">
    <property type="term" value="P:regulation of cell shape"/>
    <property type="evidence" value="ECO:0007669"/>
    <property type="project" value="UniProtKB-KW"/>
</dbReference>
<keyword evidence="3 11" id="KW-0732">Signal</keyword>
<evidence type="ECO:0000256" key="6">
    <source>
        <dbReference type="ARBA" id="ARBA00022984"/>
    </source>
</evidence>
<feature type="binding site" evidence="9">
    <location>
        <position position="248"/>
    </location>
    <ligand>
        <name>substrate</name>
    </ligand>
</feature>
<feature type="active site" evidence="8">
    <location>
        <position position="121"/>
    </location>
</feature>
<proteinExistence type="inferred from homology"/>
<evidence type="ECO:0000256" key="2">
    <source>
        <dbReference type="ARBA" id="ARBA00007164"/>
    </source>
</evidence>
<evidence type="ECO:0000256" key="7">
    <source>
        <dbReference type="ARBA" id="ARBA00023316"/>
    </source>
</evidence>
<evidence type="ECO:0000256" key="8">
    <source>
        <dbReference type="PIRSR" id="PIRSR618044-1"/>
    </source>
</evidence>
<dbReference type="PANTHER" id="PTHR21581">
    <property type="entry name" value="D-ALANYL-D-ALANINE CARBOXYPEPTIDASE"/>
    <property type="match status" value="1"/>
</dbReference>
<accession>A0A1Y2UJK4</accession>
<dbReference type="Proteomes" id="UP000194286">
    <property type="component" value="Unassembled WGS sequence"/>
</dbReference>
<dbReference type="InterPro" id="IPR001967">
    <property type="entry name" value="Peptidase_S11_N"/>
</dbReference>
<keyword evidence="13" id="KW-0645">Protease</keyword>
<evidence type="ECO:0000313" key="15">
    <source>
        <dbReference type="Proteomes" id="UP000194219"/>
    </source>
</evidence>
<dbReference type="EMBL" id="MIMV01000210">
    <property type="protein sequence ID" value="OTA83632.1"/>
    <property type="molecule type" value="Genomic_DNA"/>
</dbReference>
<feature type="domain" description="Peptidase S11 D-alanyl-D-alanine carboxypeptidase A N-terminal" evidence="12">
    <location>
        <begin position="24"/>
        <end position="278"/>
    </location>
</feature>
<dbReference type="GO" id="GO:0006508">
    <property type="term" value="P:proteolysis"/>
    <property type="evidence" value="ECO:0007669"/>
    <property type="project" value="InterPro"/>
</dbReference>
<evidence type="ECO:0000256" key="10">
    <source>
        <dbReference type="RuleBase" id="RU004016"/>
    </source>
</evidence>
<evidence type="ECO:0000313" key="16">
    <source>
        <dbReference type="Proteomes" id="UP000194286"/>
    </source>
</evidence>
<gene>
    <name evidence="13" type="ORF">BHL82_09580</name>
    <name evidence="14" type="ORF">BHL83_07985</name>
</gene>
<dbReference type="GO" id="GO:0009002">
    <property type="term" value="F:serine-type D-Ala-D-Ala carboxypeptidase activity"/>
    <property type="evidence" value="ECO:0007669"/>
    <property type="project" value="InterPro"/>
</dbReference>
<dbReference type="AlphaFoldDB" id="A0A1Y2UJK4"/>
<dbReference type="PANTHER" id="PTHR21581:SF11">
    <property type="entry name" value="D-ALANYL-D-ALANINE CARBOXYPEPTIDASE DACA"/>
    <property type="match status" value="1"/>
</dbReference>
<feature type="chain" id="PRO_5011907805" evidence="11">
    <location>
        <begin position="25"/>
        <end position="408"/>
    </location>
</feature>
<evidence type="ECO:0000256" key="4">
    <source>
        <dbReference type="ARBA" id="ARBA00022801"/>
    </source>
</evidence>
<feature type="signal peptide" evidence="11">
    <location>
        <begin position="1"/>
        <end position="24"/>
    </location>
</feature>
<evidence type="ECO:0000313" key="13">
    <source>
        <dbReference type="EMBL" id="OTA81762.1"/>
    </source>
</evidence>
<dbReference type="RefSeq" id="WP_086129136.1">
    <property type="nucleotide sequence ID" value="NZ_MIMF01000354.1"/>
</dbReference>
<evidence type="ECO:0000256" key="9">
    <source>
        <dbReference type="PIRSR" id="PIRSR618044-2"/>
    </source>
</evidence>
<dbReference type="InterPro" id="IPR018044">
    <property type="entry name" value="Peptidase_S11"/>
</dbReference>
<dbReference type="InterPro" id="IPR015956">
    <property type="entry name" value="Peniciliin-bd_prot_C_sf"/>
</dbReference>
<evidence type="ECO:0000313" key="14">
    <source>
        <dbReference type="EMBL" id="OTA83632.1"/>
    </source>
</evidence>
<dbReference type="PRINTS" id="PR00725">
    <property type="entry name" value="DADACBPTASE1"/>
</dbReference>
<name>A0A1Y2UJK4_LIMRT</name>
<dbReference type="GO" id="GO:0009252">
    <property type="term" value="P:peptidoglycan biosynthetic process"/>
    <property type="evidence" value="ECO:0007669"/>
    <property type="project" value="UniProtKB-KW"/>
</dbReference>
<feature type="active site" description="Proton acceptor" evidence="8">
    <location>
        <position position="60"/>
    </location>
</feature>
<dbReference type="InterPro" id="IPR012338">
    <property type="entry name" value="Beta-lactam/transpept-like"/>
</dbReference>
<dbReference type="Proteomes" id="UP000194219">
    <property type="component" value="Unassembled WGS sequence"/>
</dbReference>
<dbReference type="Gene3D" id="3.40.710.10">
    <property type="entry name" value="DD-peptidase/beta-lactamase superfamily"/>
    <property type="match status" value="1"/>
</dbReference>
<comment type="similarity">
    <text evidence="2 10">Belongs to the peptidase S11 family.</text>
</comment>
<comment type="caution">
    <text evidence="13">The sequence shown here is derived from an EMBL/GenBank/DDBJ whole genome shotgun (WGS) entry which is preliminary data.</text>
</comment>
<comment type="function">
    <text evidence="1">Removes C-terminal D-alanyl residues from sugar-peptide cell wall precursors.</text>
</comment>
<keyword evidence="13" id="KW-0121">Carboxypeptidase</keyword>
<keyword evidence="5" id="KW-0133">Cell shape</keyword>
<keyword evidence="7" id="KW-0961">Cell wall biogenesis/degradation</keyword>
<sequence length="408" mass="44379">MKKRLLIISTIFLLIFGVSLPVHATPRIDAKAAIMVDSSTGQIIYEKNANQQLPVASISKLLTVAVVHDELQQHVITDYSKVEVTPDIATISNDPSYSSIGLVSGQSYSVIELLNAAMVKSADGATVALATAAGNSLDEFVIKMDQKAHEIGLKKAKIINSTGLTNSEMKGLGSDNVSANAENEMSAKDVALLSRYLIHSYPAILQVTAQKKANFFITKNNTKSIDNLNKMLPGSQYTVPGVKINGLKTGTSDKAGACFVSTGTYKGHQIITVILHANGNNKDNRFVQTQNLYKMLKQDYHLQQIKLPSNVTKAKVKHGVKSNLSTSPQKLSIWSNSPLTSYTVSQNFDNKLTNNTQTLQAPIKRGQRIGSLRLTSSKLKTVSGEPLTYPLYSNESVPKGNSLERLFR</sequence>
<dbReference type="SUPFAM" id="SSF56601">
    <property type="entry name" value="beta-lactamase/transpeptidase-like"/>
    <property type="match status" value="1"/>
</dbReference>
<reference evidence="13 16" key="1">
    <citation type="submission" date="2016-09" db="EMBL/GenBank/DDBJ databases">
        <title>Lactobacillus reuteri KLR3005, genome sequencing and assembly.</title>
        <authorList>
            <person name="Lee J.-Y."/>
            <person name="Kim E.B."/>
            <person name="Choi Y.-J."/>
        </authorList>
    </citation>
    <scope>NUCLEOTIDE SEQUENCE [LARGE SCALE GENOMIC DNA]</scope>
    <source>
        <strain evidence="13 16">KLR3005</strain>
    </source>
</reference>
<dbReference type="EMBL" id="MIMU01000133">
    <property type="protein sequence ID" value="OTA81762.1"/>
    <property type="molecule type" value="Genomic_DNA"/>
</dbReference>
<organism evidence="13 16">
    <name type="scientific">Limosilactobacillus reuteri</name>
    <name type="common">Lactobacillus reuteri</name>
    <dbReference type="NCBI Taxonomy" id="1598"/>
    <lineage>
        <taxon>Bacteria</taxon>
        <taxon>Bacillati</taxon>
        <taxon>Bacillota</taxon>
        <taxon>Bacilli</taxon>
        <taxon>Lactobacillales</taxon>
        <taxon>Lactobacillaceae</taxon>
        <taxon>Limosilactobacillus</taxon>
    </lineage>
</organism>
<reference evidence="14 15" key="2">
    <citation type="submission" date="2016-09" db="EMBL/GenBank/DDBJ databases">
        <title>Lactobacillus reuteri KLR3006, genome sequencing and assembly.</title>
        <authorList>
            <person name="Lee J.-Y."/>
            <person name="Kim E.B."/>
            <person name="Choi Y.-J."/>
        </authorList>
    </citation>
    <scope>NUCLEOTIDE SEQUENCE [LARGE SCALE GENOMIC DNA]</scope>
    <source>
        <strain evidence="14 15">KLR3006</strain>
    </source>
</reference>
<evidence type="ECO:0000256" key="5">
    <source>
        <dbReference type="ARBA" id="ARBA00022960"/>
    </source>
</evidence>
<dbReference type="SUPFAM" id="SSF69189">
    <property type="entry name" value="Penicillin-binding protein associated domain"/>
    <property type="match status" value="1"/>
</dbReference>
<protein>
    <submittedName>
        <fullName evidence="13">D-alanyl-D-alanine carboxypeptidase</fullName>
    </submittedName>
</protein>
<keyword evidence="6" id="KW-0573">Peptidoglycan synthesis</keyword>
<evidence type="ECO:0000256" key="1">
    <source>
        <dbReference type="ARBA" id="ARBA00003217"/>
    </source>
</evidence>
<feature type="active site" description="Acyl-ester intermediate" evidence="8">
    <location>
        <position position="57"/>
    </location>
</feature>
<dbReference type="GO" id="GO:0071555">
    <property type="term" value="P:cell wall organization"/>
    <property type="evidence" value="ECO:0007669"/>
    <property type="project" value="UniProtKB-KW"/>
</dbReference>
<evidence type="ECO:0000256" key="11">
    <source>
        <dbReference type="SAM" id="SignalP"/>
    </source>
</evidence>